<dbReference type="InterPro" id="IPR036291">
    <property type="entry name" value="NAD(P)-bd_dom_sf"/>
</dbReference>
<dbReference type="EC" id="1.5.1.34" evidence="7"/>
<keyword evidence="4" id="KW-0560">Oxidoreductase</keyword>
<dbReference type="AlphaFoldDB" id="A0AAV8ZQ18"/>
<dbReference type="GO" id="GO:0070404">
    <property type="term" value="F:NADH binding"/>
    <property type="evidence" value="ECO:0007669"/>
    <property type="project" value="TreeGrafter"/>
</dbReference>
<keyword evidence="5" id="KW-0783">Tetrahydrobiopterin biosynthesis</keyword>
<comment type="caution">
    <text evidence="13">The sequence shown here is derived from an EMBL/GenBank/DDBJ whole genome shotgun (WGS) entry which is preliminary data.</text>
</comment>
<comment type="subunit">
    <text evidence="2">Homodimer.</text>
</comment>
<evidence type="ECO:0000256" key="7">
    <source>
        <dbReference type="ARBA" id="ARBA00039153"/>
    </source>
</evidence>
<dbReference type="Gene3D" id="3.40.50.720">
    <property type="entry name" value="NAD(P)-binding Rossmann-like Domain"/>
    <property type="match status" value="1"/>
</dbReference>
<organism evidence="13 14">
    <name type="scientific">Rhamnusium bicolor</name>
    <dbReference type="NCBI Taxonomy" id="1586634"/>
    <lineage>
        <taxon>Eukaryota</taxon>
        <taxon>Metazoa</taxon>
        <taxon>Ecdysozoa</taxon>
        <taxon>Arthropoda</taxon>
        <taxon>Hexapoda</taxon>
        <taxon>Insecta</taxon>
        <taxon>Pterygota</taxon>
        <taxon>Neoptera</taxon>
        <taxon>Endopterygota</taxon>
        <taxon>Coleoptera</taxon>
        <taxon>Polyphaga</taxon>
        <taxon>Cucujiformia</taxon>
        <taxon>Chrysomeloidea</taxon>
        <taxon>Cerambycidae</taxon>
        <taxon>Lepturinae</taxon>
        <taxon>Rhagiini</taxon>
        <taxon>Rhamnusium</taxon>
    </lineage>
</organism>
<dbReference type="Proteomes" id="UP001162156">
    <property type="component" value="Unassembled WGS sequence"/>
</dbReference>
<dbReference type="PANTHER" id="PTHR15104:SF0">
    <property type="entry name" value="DIHYDROPTERIDINE REDUCTASE"/>
    <property type="match status" value="1"/>
</dbReference>
<evidence type="ECO:0000313" key="13">
    <source>
        <dbReference type="EMBL" id="KAJ8968470.1"/>
    </source>
</evidence>
<comment type="function">
    <text evidence="6">Catalyzes the conversion of quinonoid dihydrobiopterin into tetrahydrobiopterin.</text>
</comment>
<gene>
    <name evidence="13" type="ORF">NQ314_002288</name>
</gene>
<evidence type="ECO:0000256" key="11">
    <source>
        <dbReference type="ARBA" id="ARBA00047429"/>
    </source>
</evidence>
<evidence type="ECO:0000256" key="6">
    <source>
        <dbReference type="ARBA" id="ARBA00037099"/>
    </source>
</evidence>
<dbReference type="GO" id="GO:0006729">
    <property type="term" value="P:tetrahydrobiopterin biosynthetic process"/>
    <property type="evidence" value="ECO:0007669"/>
    <property type="project" value="UniProtKB-KW"/>
</dbReference>
<evidence type="ECO:0000256" key="9">
    <source>
        <dbReference type="ARBA" id="ARBA00041348"/>
    </source>
</evidence>
<dbReference type="GO" id="GO:0005737">
    <property type="term" value="C:cytoplasm"/>
    <property type="evidence" value="ECO:0007669"/>
    <property type="project" value="TreeGrafter"/>
</dbReference>
<dbReference type="GO" id="GO:0070402">
    <property type="term" value="F:NADPH binding"/>
    <property type="evidence" value="ECO:0007669"/>
    <property type="project" value="TreeGrafter"/>
</dbReference>
<comment type="similarity">
    <text evidence="1">Belongs to the short-chain dehydrogenases/reductases (SDR) family.</text>
</comment>
<comment type="catalytic activity">
    <reaction evidence="12">
        <text>5,6,7,8-tetrahydropteridine + NAD(+) = 6,7-dihydropteridine + NADH + H(+)</text>
        <dbReference type="Rhea" id="RHEA:17869"/>
        <dbReference type="ChEBI" id="CHEBI:15378"/>
        <dbReference type="ChEBI" id="CHEBI:28889"/>
        <dbReference type="ChEBI" id="CHEBI:30156"/>
        <dbReference type="ChEBI" id="CHEBI:57540"/>
        <dbReference type="ChEBI" id="CHEBI:57945"/>
        <dbReference type="EC" id="1.5.1.34"/>
    </reaction>
    <physiologicalReaction direction="right-to-left" evidence="12">
        <dbReference type="Rhea" id="RHEA:17871"/>
    </physiologicalReaction>
</comment>
<dbReference type="EMBL" id="JANEYF010000696">
    <property type="protein sequence ID" value="KAJ8968470.1"/>
    <property type="molecule type" value="Genomic_DNA"/>
</dbReference>
<proteinExistence type="inferred from homology"/>
<evidence type="ECO:0000256" key="8">
    <source>
        <dbReference type="ARBA" id="ARBA00039520"/>
    </source>
</evidence>
<sequence>MAQAGRVLVYGGRGALGAKCVSHFKANNFWVGSIDMAENAEADWNLIVKKEENFQQQESTILSSVNSALNGSKLDGIFCVAGGWAGGNAKKDLAKTAELMWQQSVCSSLITAAIAANYLKDGGVVQLTGAKAALEGTPGMIGYGLAKGAVHQLTKSLAQKESGLPKDSLIVSVLPVTLDTPMNRKWMPKADFSTWTPLEFVAELFLSWASGKDRPQNGSLLQLVTRNFNTELIPA</sequence>
<dbReference type="CDD" id="cd05334">
    <property type="entry name" value="DHPR_SDR_c_like"/>
    <property type="match status" value="1"/>
</dbReference>
<name>A0AAV8ZQ18_9CUCU</name>
<evidence type="ECO:0000256" key="10">
    <source>
        <dbReference type="ARBA" id="ARBA00042518"/>
    </source>
</evidence>
<dbReference type="GO" id="GO:0004155">
    <property type="term" value="F:6,7-dihydropteridine reductase activity"/>
    <property type="evidence" value="ECO:0007669"/>
    <property type="project" value="UniProtKB-EC"/>
</dbReference>
<evidence type="ECO:0000256" key="2">
    <source>
        <dbReference type="ARBA" id="ARBA00011738"/>
    </source>
</evidence>
<dbReference type="GO" id="GO:0006559">
    <property type="term" value="P:L-phenylalanine catabolic process"/>
    <property type="evidence" value="ECO:0007669"/>
    <property type="project" value="TreeGrafter"/>
</dbReference>
<evidence type="ECO:0000256" key="1">
    <source>
        <dbReference type="ARBA" id="ARBA00006484"/>
    </source>
</evidence>
<evidence type="ECO:0000256" key="12">
    <source>
        <dbReference type="ARBA" id="ARBA00047536"/>
    </source>
</evidence>
<accession>A0AAV8ZQ18</accession>
<evidence type="ECO:0000313" key="14">
    <source>
        <dbReference type="Proteomes" id="UP001162156"/>
    </source>
</evidence>
<keyword evidence="14" id="KW-1185">Reference proteome</keyword>
<protein>
    <recommendedName>
        <fullName evidence="8">Dihydropteridine reductase</fullName>
        <ecNumber evidence="7">1.5.1.34</ecNumber>
    </recommendedName>
    <alternativeName>
        <fullName evidence="10">HDHPR</fullName>
    </alternativeName>
    <alternativeName>
        <fullName evidence="9">Quinoid dihydropteridine reductase</fullName>
    </alternativeName>
</protein>
<dbReference type="Pfam" id="PF00106">
    <property type="entry name" value="adh_short"/>
    <property type="match status" value="1"/>
</dbReference>
<evidence type="ECO:0000256" key="4">
    <source>
        <dbReference type="ARBA" id="ARBA00023002"/>
    </source>
</evidence>
<keyword evidence="3" id="KW-0521">NADP</keyword>
<evidence type="ECO:0000256" key="3">
    <source>
        <dbReference type="ARBA" id="ARBA00022857"/>
    </source>
</evidence>
<dbReference type="FunFam" id="3.40.50.720:FF:000157">
    <property type="entry name" value="Quinoid dihydropteridine reductase"/>
    <property type="match status" value="1"/>
</dbReference>
<dbReference type="PANTHER" id="PTHR15104">
    <property type="entry name" value="DIHYDROPTERIDINE REDUCTASE"/>
    <property type="match status" value="1"/>
</dbReference>
<comment type="catalytic activity">
    <reaction evidence="11">
        <text>5,6,7,8-tetrahydropteridine + NADP(+) = 6,7-dihydropteridine + NADPH + H(+)</text>
        <dbReference type="Rhea" id="RHEA:17865"/>
        <dbReference type="ChEBI" id="CHEBI:15378"/>
        <dbReference type="ChEBI" id="CHEBI:28889"/>
        <dbReference type="ChEBI" id="CHEBI:30156"/>
        <dbReference type="ChEBI" id="CHEBI:57783"/>
        <dbReference type="ChEBI" id="CHEBI:58349"/>
        <dbReference type="EC" id="1.5.1.34"/>
    </reaction>
    <physiologicalReaction direction="right-to-left" evidence="11">
        <dbReference type="Rhea" id="RHEA:17867"/>
    </physiologicalReaction>
</comment>
<reference evidence="13" key="1">
    <citation type="journal article" date="2023" name="Insect Mol. Biol.">
        <title>Genome sequencing provides insights into the evolution of gene families encoding plant cell wall-degrading enzymes in longhorned beetles.</title>
        <authorList>
            <person name="Shin N.R."/>
            <person name="Okamura Y."/>
            <person name="Kirsch R."/>
            <person name="Pauchet Y."/>
        </authorList>
    </citation>
    <scope>NUCLEOTIDE SEQUENCE</scope>
    <source>
        <strain evidence="13">RBIC_L_NR</strain>
    </source>
</reference>
<evidence type="ECO:0000256" key="5">
    <source>
        <dbReference type="ARBA" id="ARBA00023007"/>
    </source>
</evidence>
<dbReference type="InterPro" id="IPR002347">
    <property type="entry name" value="SDR_fam"/>
</dbReference>
<dbReference type="SUPFAM" id="SSF51735">
    <property type="entry name" value="NAD(P)-binding Rossmann-fold domains"/>
    <property type="match status" value="1"/>
</dbReference>